<dbReference type="Proteomes" id="UP000324222">
    <property type="component" value="Unassembled WGS sequence"/>
</dbReference>
<dbReference type="AlphaFoldDB" id="A0A5B7G244"/>
<sequence>MCPKRWRWDSQPAGAGPRVVPSPSSWCCCSHALSYPKEVLLFRTEVRSSTAGKTPPHALRTRSLGVVSPSSLPQGEGTPADVTGVADLRTWARLAELFHLRIFFVS</sequence>
<dbReference type="EMBL" id="VSRR010010298">
    <property type="protein sequence ID" value="MPC51617.1"/>
    <property type="molecule type" value="Genomic_DNA"/>
</dbReference>
<proteinExistence type="predicted"/>
<keyword evidence="2" id="KW-1185">Reference proteome</keyword>
<protein>
    <submittedName>
        <fullName evidence="1">Uncharacterized protein</fullName>
    </submittedName>
</protein>
<reference evidence="1 2" key="1">
    <citation type="submission" date="2019-05" db="EMBL/GenBank/DDBJ databases">
        <title>Another draft genome of Portunus trituberculatus and its Hox gene families provides insights of decapod evolution.</title>
        <authorList>
            <person name="Jeong J.-H."/>
            <person name="Song I."/>
            <person name="Kim S."/>
            <person name="Choi T."/>
            <person name="Kim D."/>
            <person name="Ryu S."/>
            <person name="Kim W."/>
        </authorList>
    </citation>
    <scope>NUCLEOTIDE SEQUENCE [LARGE SCALE GENOMIC DNA]</scope>
    <source>
        <tissue evidence="1">Muscle</tissue>
    </source>
</reference>
<evidence type="ECO:0000313" key="2">
    <source>
        <dbReference type="Proteomes" id="UP000324222"/>
    </source>
</evidence>
<name>A0A5B7G244_PORTR</name>
<accession>A0A5B7G244</accession>
<gene>
    <name evidence="1" type="ORF">E2C01_045466</name>
</gene>
<comment type="caution">
    <text evidence="1">The sequence shown here is derived from an EMBL/GenBank/DDBJ whole genome shotgun (WGS) entry which is preliminary data.</text>
</comment>
<evidence type="ECO:0000313" key="1">
    <source>
        <dbReference type="EMBL" id="MPC51617.1"/>
    </source>
</evidence>
<organism evidence="1 2">
    <name type="scientific">Portunus trituberculatus</name>
    <name type="common">Swimming crab</name>
    <name type="synonym">Neptunus trituberculatus</name>
    <dbReference type="NCBI Taxonomy" id="210409"/>
    <lineage>
        <taxon>Eukaryota</taxon>
        <taxon>Metazoa</taxon>
        <taxon>Ecdysozoa</taxon>
        <taxon>Arthropoda</taxon>
        <taxon>Crustacea</taxon>
        <taxon>Multicrustacea</taxon>
        <taxon>Malacostraca</taxon>
        <taxon>Eumalacostraca</taxon>
        <taxon>Eucarida</taxon>
        <taxon>Decapoda</taxon>
        <taxon>Pleocyemata</taxon>
        <taxon>Brachyura</taxon>
        <taxon>Eubrachyura</taxon>
        <taxon>Portunoidea</taxon>
        <taxon>Portunidae</taxon>
        <taxon>Portuninae</taxon>
        <taxon>Portunus</taxon>
    </lineage>
</organism>